<reference evidence="1" key="1">
    <citation type="submission" date="2021-03" db="EMBL/GenBank/DDBJ databases">
        <title>Draft genome sequence of rust myrtle Austropuccinia psidii MF-1, a brazilian biotype.</title>
        <authorList>
            <person name="Quecine M.C."/>
            <person name="Pachon D.M.R."/>
            <person name="Bonatelli M.L."/>
            <person name="Correr F.H."/>
            <person name="Franceschini L.M."/>
            <person name="Leite T.F."/>
            <person name="Margarido G.R.A."/>
            <person name="Almeida C.A."/>
            <person name="Ferrarezi J.A."/>
            <person name="Labate C.A."/>
        </authorList>
    </citation>
    <scope>NUCLEOTIDE SEQUENCE</scope>
    <source>
        <strain evidence="1">MF-1</strain>
    </source>
</reference>
<evidence type="ECO:0000313" key="2">
    <source>
        <dbReference type="Proteomes" id="UP000765509"/>
    </source>
</evidence>
<accession>A0A9Q3BC83</accession>
<dbReference type="Gene3D" id="3.30.420.10">
    <property type="entry name" value="Ribonuclease H-like superfamily/Ribonuclease H"/>
    <property type="match status" value="1"/>
</dbReference>
<dbReference type="OrthoDB" id="3158924at2759"/>
<dbReference type="SUPFAM" id="SSF53098">
    <property type="entry name" value="Ribonuclease H-like"/>
    <property type="match status" value="1"/>
</dbReference>
<dbReference type="Proteomes" id="UP000765509">
    <property type="component" value="Unassembled WGS sequence"/>
</dbReference>
<proteinExistence type="predicted"/>
<comment type="caution">
    <text evidence="1">The sequence shown here is derived from an EMBL/GenBank/DDBJ whole genome shotgun (WGS) entry which is preliminary data.</text>
</comment>
<sequence length="251" mass="29051">MFQSIENRVTDVKRKINPLEKDLGNMIKIQEPNTPWEIFIWIGFSKTPIFFPCNKDDTALLIWNRVISWTGIFTDISSDRDLELTSELWKNPHQLFGTKLFFSTAYHPQSDGLAEIMIQNLEEMVRIFCAYGIELKHSTGLTNYWCTLLPALELEYKKSIHASINQTPAILEKGWNPRISQNSLRKHLFERHTTASSFKEMLEKSGTHELICMKDSFSYAKEKWDKSHATPDFKVGELVIVSTTNFNNVKG</sequence>
<dbReference type="PANTHER" id="PTHR37984">
    <property type="entry name" value="PROTEIN CBG26694"/>
    <property type="match status" value="1"/>
</dbReference>
<evidence type="ECO:0008006" key="3">
    <source>
        <dbReference type="Google" id="ProtNLM"/>
    </source>
</evidence>
<protein>
    <recommendedName>
        <fullName evidence="3">Integrase catalytic domain-containing protein</fullName>
    </recommendedName>
</protein>
<dbReference type="InterPro" id="IPR050951">
    <property type="entry name" value="Retrovirus_Pol_polyprotein"/>
</dbReference>
<name>A0A9Q3BC83_9BASI</name>
<dbReference type="InterPro" id="IPR036397">
    <property type="entry name" value="RNaseH_sf"/>
</dbReference>
<dbReference type="AlphaFoldDB" id="A0A9Q3BC83"/>
<dbReference type="GO" id="GO:0003676">
    <property type="term" value="F:nucleic acid binding"/>
    <property type="evidence" value="ECO:0007669"/>
    <property type="project" value="InterPro"/>
</dbReference>
<dbReference type="InterPro" id="IPR012337">
    <property type="entry name" value="RNaseH-like_sf"/>
</dbReference>
<organism evidence="1 2">
    <name type="scientific">Austropuccinia psidii MF-1</name>
    <dbReference type="NCBI Taxonomy" id="1389203"/>
    <lineage>
        <taxon>Eukaryota</taxon>
        <taxon>Fungi</taxon>
        <taxon>Dikarya</taxon>
        <taxon>Basidiomycota</taxon>
        <taxon>Pucciniomycotina</taxon>
        <taxon>Pucciniomycetes</taxon>
        <taxon>Pucciniales</taxon>
        <taxon>Sphaerophragmiaceae</taxon>
        <taxon>Austropuccinia</taxon>
    </lineage>
</organism>
<gene>
    <name evidence="1" type="ORF">O181_002015</name>
</gene>
<keyword evidence="2" id="KW-1185">Reference proteome</keyword>
<dbReference type="PANTHER" id="PTHR37984:SF5">
    <property type="entry name" value="PROTEIN NYNRIN-LIKE"/>
    <property type="match status" value="1"/>
</dbReference>
<evidence type="ECO:0000313" key="1">
    <source>
        <dbReference type="EMBL" id="MBW0462300.1"/>
    </source>
</evidence>
<dbReference type="EMBL" id="AVOT02000323">
    <property type="protein sequence ID" value="MBW0462300.1"/>
    <property type="molecule type" value="Genomic_DNA"/>
</dbReference>